<sequence>MALHSAVKGKLIAVIGDEEFSLHIDIILINQNVAELIRHAIDAHTAPVPSILEIPSKDHPYDPNKDSILQDNAHTAPVPSILEIPSKDHPYDPNKDSILRRAKGLFGADDR</sequence>
<dbReference type="OrthoDB" id="10261947at2759"/>
<keyword evidence="2" id="KW-0813">Transport</keyword>
<evidence type="ECO:0000256" key="4">
    <source>
        <dbReference type="ARBA" id="ARBA00023065"/>
    </source>
</evidence>
<evidence type="ECO:0000256" key="5">
    <source>
        <dbReference type="ARBA" id="ARBA00045737"/>
    </source>
</evidence>
<dbReference type="Pfam" id="PF01990">
    <property type="entry name" value="ATP-synt_F"/>
    <property type="match status" value="1"/>
</dbReference>
<dbReference type="InterPro" id="IPR008218">
    <property type="entry name" value="ATPase_V1-cplx_f_g_su"/>
</dbReference>
<dbReference type="PANTHER" id="PTHR13861:SF2">
    <property type="entry name" value="V-TYPE PROTON ATPASE SUBUNIT F"/>
    <property type="match status" value="1"/>
</dbReference>
<evidence type="ECO:0000313" key="6">
    <source>
        <dbReference type="EMBL" id="CAD7635829.1"/>
    </source>
</evidence>
<comment type="function">
    <text evidence="5">Subunit of the V1 complex of vacuolar(H+)-ATPase (V-ATPase), a multisubunit enzyme composed of a peripheral complex (V1) that hydrolyzes ATP and a membrane integral complex (V0) that translocates protons. V-ATPase is responsible for acidifying and maintaining the pH of intracellular compartments and in some cell types, is targeted to the plasma membrane, where it is responsible for acidifying the extracellular environment.</text>
</comment>
<keyword evidence="7" id="KW-1185">Reference proteome</keyword>
<dbReference type="PIRSF" id="PIRSF015945">
    <property type="entry name" value="ATPase_V1_F_euk"/>
    <property type="match status" value="1"/>
</dbReference>
<reference evidence="6" key="1">
    <citation type="submission" date="2020-11" db="EMBL/GenBank/DDBJ databases">
        <authorList>
            <person name="Tran Van P."/>
        </authorList>
    </citation>
    <scope>NUCLEOTIDE SEQUENCE</scope>
</reference>
<gene>
    <name evidence="6" type="ORF">OSB1V03_LOCUS16220</name>
</gene>
<accession>A0A7R9L6H8</accession>
<dbReference type="Proteomes" id="UP000759131">
    <property type="component" value="Unassembled WGS sequence"/>
</dbReference>
<name>A0A7R9L6H8_9ACAR</name>
<dbReference type="EMBL" id="CAJPIZ010017764">
    <property type="protein sequence ID" value="CAG2116259.1"/>
    <property type="molecule type" value="Genomic_DNA"/>
</dbReference>
<keyword evidence="3" id="KW-0375">Hydrogen ion transport</keyword>
<dbReference type="InterPro" id="IPR036906">
    <property type="entry name" value="ATPase_V1_fsu_sf"/>
</dbReference>
<dbReference type="GO" id="GO:0046961">
    <property type="term" value="F:proton-transporting ATPase activity, rotational mechanism"/>
    <property type="evidence" value="ECO:0007669"/>
    <property type="project" value="InterPro"/>
</dbReference>
<dbReference type="InterPro" id="IPR005772">
    <property type="entry name" value="ATPase_V1-cplx_fsu_euk"/>
</dbReference>
<dbReference type="GO" id="GO:0033180">
    <property type="term" value="C:proton-transporting V-type ATPase, V1 domain"/>
    <property type="evidence" value="ECO:0007669"/>
    <property type="project" value="InterPro"/>
</dbReference>
<protein>
    <submittedName>
        <fullName evidence="6">Uncharacterized protein</fullName>
    </submittedName>
</protein>
<proteinExistence type="inferred from homology"/>
<dbReference type="AlphaFoldDB" id="A0A7R9L6H8"/>
<evidence type="ECO:0000256" key="2">
    <source>
        <dbReference type="ARBA" id="ARBA00022448"/>
    </source>
</evidence>
<dbReference type="Gene3D" id="3.40.50.10580">
    <property type="entry name" value="ATPase, V1 complex, subunit F"/>
    <property type="match status" value="2"/>
</dbReference>
<dbReference type="SUPFAM" id="SSF159468">
    <property type="entry name" value="AtpF-like"/>
    <property type="match status" value="1"/>
</dbReference>
<evidence type="ECO:0000256" key="3">
    <source>
        <dbReference type="ARBA" id="ARBA00022781"/>
    </source>
</evidence>
<keyword evidence="4" id="KW-0406">Ion transport</keyword>
<organism evidence="6">
    <name type="scientific">Medioppia subpectinata</name>
    <dbReference type="NCBI Taxonomy" id="1979941"/>
    <lineage>
        <taxon>Eukaryota</taxon>
        <taxon>Metazoa</taxon>
        <taxon>Ecdysozoa</taxon>
        <taxon>Arthropoda</taxon>
        <taxon>Chelicerata</taxon>
        <taxon>Arachnida</taxon>
        <taxon>Acari</taxon>
        <taxon>Acariformes</taxon>
        <taxon>Sarcoptiformes</taxon>
        <taxon>Oribatida</taxon>
        <taxon>Brachypylina</taxon>
        <taxon>Oppioidea</taxon>
        <taxon>Oppiidae</taxon>
        <taxon>Medioppia</taxon>
    </lineage>
</organism>
<evidence type="ECO:0000256" key="1">
    <source>
        <dbReference type="ARBA" id="ARBA00010148"/>
    </source>
</evidence>
<comment type="similarity">
    <text evidence="1">Belongs to the V-ATPase F subunit family.</text>
</comment>
<dbReference type="EMBL" id="OC872339">
    <property type="protein sequence ID" value="CAD7635829.1"/>
    <property type="molecule type" value="Genomic_DNA"/>
</dbReference>
<dbReference type="PANTHER" id="PTHR13861">
    <property type="entry name" value="VACUOLAR ATP SYNTHASE SUBUNIT F"/>
    <property type="match status" value="1"/>
</dbReference>
<evidence type="ECO:0000313" key="7">
    <source>
        <dbReference type="Proteomes" id="UP000759131"/>
    </source>
</evidence>